<organism evidence="13 14">
    <name type="scientific">Echinimonas agarilytica</name>
    <dbReference type="NCBI Taxonomy" id="1215918"/>
    <lineage>
        <taxon>Bacteria</taxon>
        <taxon>Pseudomonadati</taxon>
        <taxon>Pseudomonadota</taxon>
        <taxon>Gammaproteobacteria</taxon>
        <taxon>Alteromonadales</taxon>
        <taxon>Echinimonadaceae</taxon>
        <taxon>Echinimonas</taxon>
    </lineage>
</organism>
<evidence type="ECO:0000256" key="5">
    <source>
        <dbReference type="ARBA" id="ARBA00022806"/>
    </source>
</evidence>
<dbReference type="GO" id="GO:0005524">
    <property type="term" value="F:ATP binding"/>
    <property type="evidence" value="ECO:0007669"/>
    <property type="project" value="UniProtKB-UniRule"/>
</dbReference>
<dbReference type="HAMAP" id="MF_01487">
    <property type="entry name" value="RecD"/>
    <property type="match status" value="1"/>
</dbReference>
<feature type="binding site" evidence="11">
    <location>
        <begin position="180"/>
        <end position="187"/>
    </location>
    <ligand>
        <name>ATP</name>
        <dbReference type="ChEBI" id="CHEBI:30616"/>
    </ligand>
</feature>
<evidence type="ECO:0000256" key="11">
    <source>
        <dbReference type="HAMAP-Rule" id="MF_01487"/>
    </source>
</evidence>
<dbReference type="SMART" id="SM00382">
    <property type="entry name" value="AAA"/>
    <property type="match status" value="1"/>
</dbReference>
<keyword evidence="5 11" id="KW-0347">Helicase</keyword>
<dbReference type="AlphaFoldDB" id="A0AA41W8U2"/>
<keyword evidence="4 11" id="KW-0378">Hydrolase</keyword>
<proteinExistence type="inferred from homology"/>
<comment type="miscellaneous">
    <text evidence="11">In the RecBCD complex, RecB has a slow 3'-5' helicase, an exonuclease activity and loads RecA onto ssDNA, RecD has a fast 5'-3' helicase activity, while RecC stimulates the ATPase and processivity of the RecB helicase and contributes to recognition of the Chi site.</text>
</comment>
<dbReference type="GO" id="GO:0043139">
    <property type="term" value="F:5'-3' DNA helicase activity"/>
    <property type="evidence" value="ECO:0007669"/>
    <property type="project" value="UniProtKB-UniRule"/>
</dbReference>
<dbReference type="InterPro" id="IPR027417">
    <property type="entry name" value="P-loop_NTPase"/>
</dbReference>
<comment type="catalytic activity">
    <reaction evidence="11">
        <text>ATP + H2O = ADP + phosphate + H(+)</text>
        <dbReference type="Rhea" id="RHEA:13065"/>
        <dbReference type="ChEBI" id="CHEBI:15377"/>
        <dbReference type="ChEBI" id="CHEBI:15378"/>
        <dbReference type="ChEBI" id="CHEBI:30616"/>
        <dbReference type="ChEBI" id="CHEBI:43474"/>
        <dbReference type="ChEBI" id="CHEBI:456216"/>
        <dbReference type="EC" id="5.6.2.3"/>
    </reaction>
</comment>
<dbReference type="Pfam" id="PF13245">
    <property type="entry name" value="AAA_19"/>
    <property type="match status" value="1"/>
</dbReference>
<dbReference type="SUPFAM" id="SSF52540">
    <property type="entry name" value="P-loop containing nucleoside triphosphate hydrolases"/>
    <property type="match status" value="2"/>
</dbReference>
<keyword evidence="9 11" id="KW-0234">DNA repair</keyword>
<keyword evidence="14" id="KW-1185">Reference proteome</keyword>
<dbReference type="EMBL" id="JAMQGP010000009">
    <property type="protein sequence ID" value="MCM2681230.1"/>
    <property type="molecule type" value="Genomic_DNA"/>
</dbReference>
<evidence type="ECO:0000259" key="12">
    <source>
        <dbReference type="SMART" id="SM00382"/>
    </source>
</evidence>
<reference evidence="13 14" key="1">
    <citation type="journal article" date="2013" name="Antonie Van Leeuwenhoek">
        <title>Echinimonas agarilytica gen. nov., sp. nov., a new gammaproteobacterium isolated from the sea urchin Strongylocentrotus intermedius.</title>
        <authorList>
            <person name="Nedashkovskaya O.I."/>
            <person name="Stenkova A.M."/>
            <person name="Zhukova N.V."/>
            <person name="Van Trappen S."/>
            <person name="Lee J.S."/>
            <person name="Kim S.B."/>
        </authorList>
    </citation>
    <scope>NUCLEOTIDE SEQUENCE [LARGE SCALE GENOMIC DNA]</scope>
    <source>
        <strain evidence="13 14">KMM 6351</strain>
    </source>
</reference>
<keyword evidence="7 11" id="KW-0067">ATP-binding</keyword>
<dbReference type="GO" id="GO:0008854">
    <property type="term" value="F:exodeoxyribonuclease V activity"/>
    <property type="evidence" value="ECO:0007669"/>
    <property type="project" value="InterPro"/>
</dbReference>
<evidence type="ECO:0000256" key="8">
    <source>
        <dbReference type="ARBA" id="ARBA00023125"/>
    </source>
</evidence>
<dbReference type="InterPro" id="IPR041851">
    <property type="entry name" value="RecD_N_sf"/>
</dbReference>
<keyword evidence="6 11" id="KW-0269">Exonuclease</keyword>
<evidence type="ECO:0000256" key="1">
    <source>
        <dbReference type="ARBA" id="ARBA00022722"/>
    </source>
</evidence>
<evidence type="ECO:0000313" key="13">
    <source>
        <dbReference type="EMBL" id="MCM2681230.1"/>
    </source>
</evidence>
<keyword evidence="10 11" id="KW-0413">Isomerase</keyword>
<evidence type="ECO:0000256" key="7">
    <source>
        <dbReference type="ARBA" id="ARBA00022840"/>
    </source>
</evidence>
<evidence type="ECO:0000256" key="9">
    <source>
        <dbReference type="ARBA" id="ARBA00023204"/>
    </source>
</evidence>
<dbReference type="Gene3D" id="3.40.50.300">
    <property type="entry name" value="P-loop containing nucleotide triphosphate hydrolases"/>
    <property type="match status" value="3"/>
</dbReference>
<name>A0AA41W8U2_9GAMM</name>
<keyword evidence="3 11" id="KW-0227">DNA damage</keyword>
<dbReference type="Gene3D" id="1.10.10.1020">
    <property type="entry name" value="RecBCD complex, subunit RecD, N-terminal domain"/>
    <property type="match status" value="1"/>
</dbReference>
<dbReference type="EC" id="5.6.2.3" evidence="11"/>
<accession>A0AA41W8U2</accession>
<dbReference type="InterPro" id="IPR003593">
    <property type="entry name" value="AAA+_ATPase"/>
</dbReference>
<dbReference type="Proteomes" id="UP001165393">
    <property type="component" value="Unassembled WGS sequence"/>
</dbReference>
<keyword evidence="8 11" id="KW-0238">DNA-binding</keyword>
<dbReference type="NCBIfam" id="TIGR01447">
    <property type="entry name" value="recD"/>
    <property type="match status" value="1"/>
</dbReference>
<evidence type="ECO:0000256" key="4">
    <source>
        <dbReference type="ARBA" id="ARBA00022801"/>
    </source>
</evidence>
<comment type="subunit">
    <text evidence="11">Heterotrimer of RecB, RecC and RecD. All subunits contribute to DNA-binding.</text>
</comment>
<gene>
    <name evidence="11 13" type="primary">recD</name>
    <name evidence="13" type="ORF">NAF29_16400</name>
</gene>
<dbReference type="FunFam" id="3.40.50.300:FF:000912">
    <property type="entry name" value="RecBCD enzyme subunit RecD"/>
    <property type="match status" value="1"/>
</dbReference>
<dbReference type="GO" id="GO:0017116">
    <property type="term" value="F:single-stranded DNA helicase activity"/>
    <property type="evidence" value="ECO:0007669"/>
    <property type="project" value="TreeGrafter"/>
</dbReference>
<dbReference type="InterPro" id="IPR049550">
    <property type="entry name" value="RecD_N"/>
</dbReference>
<evidence type="ECO:0000256" key="3">
    <source>
        <dbReference type="ARBA" id="ARBA00022763"/>
    </source>
</evidence>
<dbReference type="Pfam" id="PF21185">
    <property type="entry name" value="RecD_N"/>
    <property type="match status" value="1"/>
</dbReference>
<dbReference type="Pfam" id="PF13538">
    <property type="entry name" value="UvrD_C_2"/>
    <property type="match status" value="1"/>
</dbReference>
<sequence>MSVTLDDLERAASAGLIRAIDYQFTRHLLQKAHQASSLLVTTGYLLSRSHGDNHVCIDMATLAETHVLLWPKGPSMTLPELDEWKHQLNAESFVQQTPLMDDGIAPLIIDSSRLYLARYWHYENKVAAGLNQRSAHQYTIQPETVIHQLNALFDGSSHDVDWQKTACVLALMKQLVVITGGPGTGKTTTVIRLLALILQQQINAENFVIRLVAPTGKAAVRMTESIRSAKGHLVVDDTIKRLIPEQASTIHRLLGAIPNSVAFRHSHQNKLHIDLLVVDEASMVDLPMMAKLLDALPEHCRIVLLGDKDQLSSVEAGSVLGDICSSINTQKTPIHMRYSPTVGATLTQLNGTDYAEHIDQQSARQIDNCLCMLQKSYRFGGGIGALANAVNQGAVDLAQAVLEEHTHADVELIPNGFSSLISLSMAAYQPFFNVVGQDHRLVLNTFDRFRVLCASRNGELGTHAINEAIEQQLRRNGLIPADTEFYSGRPIMIQRNDYNVKLFNGDIGIVLPASSESLELRVYFPQSDGSVRAILPTRLPAHETAYAMTIHKSQGSEFEHIAIALPDAQRYGKLLTRELLYTGITRAKSKVSLSTSMASIRLSIMQSIERISGLTYRLK</sequence>
<evidence type="ECO:0000256" key="6">
    <source>
        <dbReference type="ARBA" id="ARBA00022839"/>
    </source>
</evidence>
<feature type="domain" description="AAA+ ATPase" evidence="12">
    <location>
        <begin position="172"/>
        <end position="478"/>
    </location>
</feature>
<dbReference type="RefSeq" id="WP_251262713.1">
    <property type="nucleotide sequence ID" value="NZ_JAMQGP010000009.1"/>
</dbReference>
<keyword evidence="2 11" id="KW-0547">Nucleotide-binding</keyword>
<comment type="similarity">
    <text evidence="11">Belongs to the RecD family.</text>
</comment>
<dbReference type="GO" id="GO:0009338">
    <property type="term" value="C:exodeoxyribonuclease V complex"/>
    <property type="evidence" value="ECO:0007669"/>
    <property type="project" value="InterPro"/>
</dbReference>
<protein>
    <recommendedName>
        <fullName evidence="11">RecBCD enzyme subunit RecD</fullName>
        <ecNumber evidence="11">5.6.2.3</ecNumber>
    </recommendedName>
    <alternativeName>
        <fullName evidence="11">DNA 5'-3' helicase subunit RecD</fullName>
    </alternativeName>
    <alternativeName>
        <fullName evidence="11">Exonuclease V subunit RecD</fullName>
        <shortName evidence="11">ExoV subunit RecD</shortName>
    </alternativeName>
    <alternativeName>
        <fullName evidence="11">Helicase/nuclease RecBCD subunit RecD</fullName>
    </alternativeName>
</protein>
<dbReference type="CDD" id="cd17933">
    <property type="entry name" value="DEXSc_RecD-like"/>
    <property type="match status" value="1"/>
</dbReference>
<dbReference type="PANTHER" id="PTHR43788:SF6">
    <property type="entry name" value="DNA HELICASE B"/>
    <property type="match status" value="1"/>
</dbReference>
<evidence type="ECO:0000256" key="2">
    <source>
        <dbReference type="ARBA" id="ARBA00022741"/>
    </source>
</evidence>
<dbReference type="InterPro" id="IPR006344">
    <property type="entry name" value="RecD"/>
</dbReference>
<evidence type="ECO:0000313" key="14">
    <source>
        <dbReference type="Proteomes" id="UP001165393"/>
    </source>
</evidence>
<comment type="function">
    <text evidence="11">A helicase/nuclease that prepares dsDNA breaks (DSB) for recombinational DNA repair. Binds to DSBs and unwinds DNA via a highly rapid and processive ATP-dependent bidirectional helicase activity. Unwinds dsDNA until it encounters a Chi (crossover hotspot instigator) sequence from the 3' direction. Cuts ssDNA a few nucleotides 3' to the Chi site. The properties and activities of the enzyme are changed at Chi. The Chi-altered holoenzyme produces a long 3'-ssDNA overhang and facilitates RecA-binding to the ssDNA for homologous DNA recombination and repair. Holoenzyme degrades any linearized DNA that is unable to undergo homologous recombination. In the holoenzyme this subunit has ssDNA-dependent ATPase and 5'-3' helicase activity. When added to pre-assembled RecBC greatly stimulates nuclease activity and augments holoenzyme processivity. Negatively regulates the RecA-loading ability of RecBCD.</text>
</comment>
<comment type="caution">
    <text evidence="13">The sequence shown here is derived from an EMBL/GenBank/DDBJ whole genome shotgun (WGS) entry which is preliminary data.</text>
</comment>
<evidence type="ECO:0000256" key="10">
    <source>
        <dbReference type="ARBA" id="ARBA00023235"/>
    </source>
</evidence>
<dbReference type="InterPro" id="IPR027785">
    <property type="entry name" value="UvrD-like_helicase_C"/>
</dbReference>
<keyword evidence="1 11" id="KW-0540">Nuclease</keyword>
<dbReference type="PANTHER" id="PTHR43788">
    <property type="entry name" value="DNA2/NAM7 HELICASE FAMILY MEMBER"/>
    <property type="match status" value="1"/>
</dbReference>
<dbReference type="GO" id="GO:0000724">
    <property type="term" value="P:double-strand break repair via homologous recombination"/>
    <property type="evidence" value="ECO:0007669"/>
    <property type="project" value="UniProtKB-UniRule"/>
</dbReference>
<dbReference type="CDD" id="cd18809">
    <property type="entry name" value="SF1_C_RecD"/>
    <property type="match status" value="1"/>
</dbReference>
<dbReference type="InterPro" id="IPR050534">
    <property type="entry name" value="Coronavir_polyprotein_1ab"/>
</dbReference>
<dbReference type="GO" id="GO:0003677">
    <property type="term" value="F:DNA binding"/>
    <property type="evidence" value="ECO:0007669"/>
    <property type="project" value="UniProtKB-UniRule"/>
</dbReference>